<dbReference type="RefSeq" id="XP_009759006.1">
    <property type="nucleotide sequence ID" value="XM_009760704.1"/>
</dbReference>
<dbReference type="PANTHER" id="PTHR31639:SF283">
    <property type="entry name" value="F-BOX DOMAIN-CONTAINING PROTEIN"/>
    <property type="match status" value="1"/>
</dbReference>
<dbReference type="Proteomes" id="UP000189701">
    <property type="component" value="Unplaced"/>
</dbReference>
<dbReference type="InterPro" id="IPR006566">
    <property type="entry name" value="FBD"/>
</dbReference>
<evidence type="ECO:0000313" key="2">
    <source>
        <dbReference type="Proteomes" id="UP000189701"/>
    </source>
</evidence>
<dbReference type="AlphaFoldDB" id="A0A1U7V222"/>
<gene>
    <name evidence="3" type="primary">LOC104211616</name>
</gene>
<dbReference type="InterPro" id="IPR055411">
    <property type="entry name" value="LRR_FXL15/At3g58940/PEG3-like"/>
</dbReference>
<reference evidence="3" key="2">
    <citation type="submission" date="2025-08" db="UniProtKB">
        <authorList>
            <consortium name="RefSeq"/>
        </authorList>
    </citation>
    <scope>IDENTIFICATION</scope>
    <source>
        <tissue evidence="3">Leaf</tissue>
    </source>
</reference>
<evidence type="ECO:0000313" key="3">
    <source>
        <dbReference type="RefSeq" id="XP_009759006.1"/>
    </source>
</evidence>
<dbReference type="Pfam" id="PF00646">
    <property type="entry name" value="F-box"/>
    <property type="match status" value="1"/>
</dbReference>
<evidence type="ECO:0000259" key="1">
    <source>
        <dbReference type="PROSITE" id="PS50181"/>
    </source>
</evidence>
<organism evidence="2 3">
    <name type="scientific">Nicotiana sylvestris</name>
    <name type="common">Wood tobacco</name>
    <name type="synonym">South American tobacco</name>
    <dbReference type="NCBI Taxonomy" id="4096"/>
    <lineage>
        <taxon>Eukaryota</taxon>
        <taxon>Viridiplantae</taxon>
        <taxon>Streptophyta</taxon>
        <taxon>Embryophyta</taxon>
        <taxon>Tracheophyta</taxon>
        <taxon>Spermatophyta</taxon>
        <taxon>Magnoliopsida</taxon>
        <taxon>eudicotyledons</taxon>
        <taxon>Gunneridae</taxon>
        <taxon>Pentapetalae</taxon>
        <taxon>asterids</taxon>
        <taxon>lamiids</taxon>
        <taxon>Solanales</taxon>
        <taxon>Solanaceae</taxon>
        <taxon>Nicotianoideae</taxon>
        <taxon>Nicotianeae</taxon>
        <taxon>Nicotiana</taxon>
    </lineage>
</organism>
<dbReference type="InterPro" id="IPR036047">
    <property type="entry name" value="F-box-like_dom_sf"/>
</dbReference>
<dbReference type="InterPro" id="IPR001810">
    <property type="entry name" value="F-box_dom"/>
</dbReference>
<dbReference type="Gene3D" id="3.80.10.10">
    <property type="entry name" value="Ribonuclease Inhibitor"/>
    <property type="match status" value="1"/>
</dbReference>
<keyword evidence="2" id="KW-1185">Reference proteome</keyword>
<sequence length="399" mass="45421">MLIPGVTALLSFMYSRNILRFSVSSNLRNSCWQSFNMMPPLDVLSDLPKSVIDEVLMRLSLQDAVRTSILSKKWRYNWCTLPQLKLDQTLWKTTKDLTCFTSNFTKIIYHVLTLHEGPITQFTLSIPHLEGCPNFDNLIYFLSRNGIQHLVLELQGGNLYTLPSSFFTCSQMRHLSLKNCLIRPPPVFKGFERLISLKLNRVTISSELLGSLISHSPLLENLVLQYSDISNPVEISAPKLRSFVFIGNIHFIRLKYVPLLSKVSYEPRAFSVEAEHDLAKIFESIPAIEHLCWNLQYVKTCDTEGGKYYEPVPCGVVDEIPASFSDMTFNYLRTVKLRHVTGIGPEMQLIKVLLAKSPALLRMVIDPEVGEDKKSLKVLAEITKFQRASSKAEVVYNVD</sequence>
<name>A0A1U7V222_NICSY</name>
<proteinExistence type="predicted"/>
<dbReference type="SUPFAM" id="SSF52047">
    <property type="entry name" value="RNI-like"/>
    <property type="match status" value="1"/>
</dbReference>
<feature type="domain" description="F-box" evidence="1">
    <location>
        <begin position="41"/>
        <end position="94"/>
    </location>
</feature>
<reference evidence="2" key="1">
    <citation type="journal article" date="2013" name="Genome Biol.">
        <title>Reference genomes and transcriptomes of Nicotiana sylvestris and Nicotiana tomentosiformis.</title>
        <authorList>
            <person name="Sierro N."/>
            <person name="Battey J.N."/>
            <person name="Ouadi S."/>
            <person name="Bovet L."/>
            <person name="Goepfert S."/>
            <person name="Bakaher N."/>
            <person name="Peitsch M.C."/>
            <person name="Ivanov N.V."/>
        </authorList>
    </citation>
    <scope>NUCLEOTIDE SEQUENCE [LARGE SCALE GENOMIC DNA]</scope>
</reference>
<protein>
    <submittedName>
        <fullName evidence="3">F-box/FBD/LRR-repeat protein At1g13570-like isoform X3</fullName>
    </submittedName>
</protein>
<dbReference type="SMART" id="SM00579">
    <property type="entry name" value="FBD"/>
    <property type="match status" value="1"/>
</dbReference>
<dbReference type="PANTHER" id="PTHR31639">
    <property type="entry name" value="F-BOX PROTEIN-LIKE"/>
    <property type="match status" value="1"/>
</dbReference>
<dbReference type="SUPFAM" id="SSF81383">
    <property type="entry name" value="F-box domain"/>
    <property type="match status" value="1"/>
</dbReference>
<dbReference type="Pfam" id="PF24758">
    <property type="entry name" value="LRR_At5g56370"/>
    <property type="match status" value="1"/>
</dbReference>
<accession>A0A1U7V222</accession>
<dbReference type="PROSITE" id="PS50181">
    <property type="entry name" value="FBOX"/>
    <property type="match status" value="1"/>
</dbReference>
<dbReference type="GeneID" id="104211616"/>
<dbReference type="InterPro" id="IPR032675">
    <property type="entry name" value="LRR_dom_sf"/>
</dbReference>